<gene>
    <name evidence="2" type="ORF">X777_16051</name>
</gene>
<sequence>MLRLQQSQLLLVQPILDQEDLRHREAGCCARFTTPLALPLHFAVERELRGPRSYSQGCSRRDEARTGAATSLHEASSRPRPKAREGDLKKIRSFVH</sequence>
<organism evidence="2 3">
    <name type="scientific">Ooceraea biroi</name>
    <name type="common">Clonal raider ant</name>
    <name type="synonym">Cerapachys biroi</name>
    <dbReference type="NCBI Taxonomy" id="2015173"/>
    <lineage>
        <taxon>Eukaryota</taxon>
        <taxon>Metazoa</taxon>
        <taxon>Ecdysozoa</taxon>
        <taxon>Arthropoda</taxon>
        <taxon>Hexapoda</taxon>
        <taxon>Insecta</taxon>
        <taxon>Pterygota</taxon>
        <taxon>Neoptera</taxon>
        <taxon>Endopterygota</taxon>
        <taxon>Hymenoptera</taxon>
        <taxon>Apocrita</taxon>
        <taxon>Aculeata</taxon>
        <taxon>Formicoidea</taxon>
        <taxon>Formicidae</taxon>
        <taxon>Dorylinae</taxon>
        <taxon>Ooceraea</taxon>
    </lineage>
</organism>
<evidence type="ECO:0000313" key="3">
    <source>
        <dbReference type="Proteomes" id="UP000053097"/>
    </source>
</evidence>
<reference evidence="2 3" key="1">
    <citation type="journal article" date="2014" name="Curr. Biol.">
        <title>The genome of the clonal raider ant Cerapachys biroi.</title>
        <authorList>
            <person name="Oxley P.R."/>
            <person name="Ji L."/>
            <person name="Fetter-Pruneda I."/>
            <person name="McKenzie S.K."/>
            <person name="Li C."/>
            <person name="Hu H."/>
            <person name="Zhang G."/>
            <person name="Kronauer D.J."/>
        </authorList>
    </citation>
    <scope>NUCLEOTIDE SEQUENCE [LARGE SCALE GENOMIC DNA]</scope>
</reference>
<name>A0A026WXH8_OOCBI</name>
<dbReference type="AlphaFoldDB" id="A0A026WXH8"/>
<dbReference type="Proteomes" id="UP000053097">
    <property type="component" value="Unassembled WGS sequence"/>
</dbReference>
<keyword evidence="3" id="KW-1185">Reference proteome</keyword>
<accession>A0A026WXH8</accession>
<evidence type="ECO:0000256" key="1">
    <source>
        <dbReference type="SAM" id="MobiDB-lite"/>
    </source>
</evidence>
<protein>
    <submittedName>
        <fullName evidence="2">Uncharacterized protein</fullName>
    </submittedName>
</protein>
<evidence type="ECO:0000313" key="2">
    <source>
        <dbReference type="EMBL" id="EZA59849.1"/>
    </source>
</evidence>
<dbReference type="EMBL" id="KK107087">
    <property type="protein sequence ID" value="EZA59849.1"/>
    <property type="molecule type" value="Genomic_DNA"/>
</dbReference>
<feature type="region of interest" description="Disordered" evidence="1">
    <location>
        <begin position="49"/>
        <end position="96"/>
    </location>
</feature>
<proteinExistence type="predicted"/>